<feature type="compositionally biased region" description="Low complexity" evidence="1">
    <location>
        <begin position="269"/>
        <end position="291"/>
    </location>
</feature>
<dbReference type="Pfam" id="PF00078">
    <property type="entry name" value="RVT_1"/>
    <property type="match status" value="1"/>
</dbReference>
<proteinExistence type="predicted"/>
<dbReference type="InterPro" id="IPR032567">
    <property type="entry name" value="RTL1-rel"/>
</dbReference>
<dbReference type="EMBL" id="AP015042">
    <property type="protein sequence ID" value="BAT97165.1"/>
    <property type="molecule type" value="Genomic_DNA"/>
</dbReference>
<dbReference type="Gene3D" id="2.40.70.10">
    <property type="entry name" value="Acid Proteases"/>
    <property type="match status" value="1"/>
</dbReference>
<feature type="domain" description="Reverse transcriptase" evidence="2">
    <location>
        <begin position="594"/>
        <end position="649"/>
    </location>
</feature>
<dbReference type="AlphaFoldDB" id="A0A0S3SWB2"/>
<dbReference type="PANTHER" id="PTHR15503">
    <property type="entry name" value="LDOC1 RELATED"/>
    <property type="match status" value="1"/>
</dbReference>
<feature type="compositionally biased region" description="Polar residues" evidence="1">
    <location>
        <begin position="259"/>
        <end position="268"/>
    </location>
</feature>
<dbReference type="InterPro" id="IPR000477">
    <property type="entry name" value="RT_dom"/>
</dbReference>
<dbReference type="Gene3D" id="3.10.10.10">
    <property type="entry name" value="HIV Type 1 Reverse Transcriptase, subunit A, domain 1"/>
    <property type="match status" value="1"/>
</dbReference>
<dbReference type="OrthoDB" id="1428943at2759"/>
<evidence type="ECO:0000313" key="3">
    <source>
        <dbReference type="EMBL" id="BAT97165.1"/>
    </source>
</evidence>
<evidence type="ECO:0000313" key="4">
    <source>
        <dbReference type="Proteomes" id="UP000291084"/>
    </source>
</evidence>
<accession>A0A0S3SWB2</accession>
<dbReference type="CDD" id="cd01647">
    <property type="entry name" value="RT_LTR"/>
    <property type="match status" value="1"/>
</dbReference>
<reference evidence="3 4" key="1">
    <citation type="journal article" date="2015" name="Sci. Rep.">
        <title>The power of single molecule real-time sequencing technology in the de novo assembly of a eukaryotic genome.</title>
        <authorList>
            <person name="Sakai H."/>
            <person name="Naito K."/>
            <person name="Ogiso-Tanaka E."/>
            <person name="Takahashi Y."/>
            <person name="Iseki K."/>
            <person name="Muto C."/>
            <person name="Satou K."/>
            <person name="Teruya K."/>
            <person name="Shiroma A."/>
            <person name="Shimoji M."/>
            <person name="Hirano T."/>
            <person name="Itoh T."/>
            <person name="Kaga A."/>
            <person name="Tomooka N."/>
        </authorList>
    </citation>
    <scope>NUCLEOTIDE SEQUENCE [LARGE SCALE GENOMIC DNA]</scope>
    <source>
        <strain evidence="4">cv. Shumari</strain>
    </source>
</reference>
<name>A0A0S3SWB2_PHAAN</name>
<sequence length="651" mass="73907">MAENTRLKDFQADVKRNSETMERYYLDLQTQMAKLESVNAARFERLETMMQANDSRFNQIFGALETLLQRHASSSGSIHGASNSSRSPFQIRNVKLDFPRCDGHNVLDWIFKAEQFFDYYATDEADRLAIALVHLENDIVPWFQMMQHSTPFHSWHEFTEAYECPRASLFKLNQTGTVGEYYKAFIGLANCVSRINNEALLDCFLSGLQTEIRRDVMALSPPSLVKAVALAKLFEEKYNPPNAAKNPVYLPRSSTIVPNRTSYNTKTDTSSSLPKSTLPPLLPNPNIKPLSQTNKHHQIRKLSPAEMQLRREKCLCYFCDEKFSFSHKCPNRQMMLLQLIDDDLGDTREPDPPDLIQTDSELCNPEHHLSLNAMKGVGGVGTIGFTGHIGPLAVKILVDGGSSDNFIQPRIAQFLKLPIEYVTGFQVFVGNGQSMTTEGVIQQLAVTIQGHQLIVPVYLFPVSGEHMLQPQPTQLHHMRRMQHTQSIAECFSIQLVQLEISDDLPLQFPTDLSPDLVALLHKYQNIFKPPSGLPSPRLQDHAIPLQEGTKPVKVRPYRYPHSQKEQIEKLVHEMLEHGLIQPSTSPFSSPILLVKKKDESWRFCIDYRALNAITIKDSFPMPIVDELLDELYGAQYFSKLDLLSGYHQILV</sequence>
<protein>
    <recommendedName>
        <fullName evidence="2">Reverse transcriptase domain-containing protein</fullName>
    </recommendedName>
</protein>
<feature type="region of interest" description="Disordered" evidence="1">
    <location>
        <begin position="259"/>
        <end position="298"/>
    </location>
</feature>
<dbReference type="CDD" id="cd00303">
    <property type="entry name" value="retropepsin_like"/>
    <property type="match status" value="1"/>
</dbReference>
<keyword evidence="4" id="KW-1185">Reference proteome</keyword>
<evidence type="ECO:0000259" key="2">
    <source>
        <dbReference type="Pfam" id="PF00078"/>
    </source>
</evidence>
<gene>
    <name evidence="3" type="primary">Vigan.09G053500</name>
    <name evidence="3" type="ORF">VIGAN_09053500</name>
</gene>
<dbReference type="InterPro" id="IPR043502">
    <property type="entry name" value="DNA/RNA_pol_sf"/>
</dbReference>
<dbReference type="Proteomes" id="UP000291084">
    <property type="component" value="Chromosome 9"/>
</dbReference>
<evidence type="ECO:0000256" key="1">
    <source>
        <dbReference type="SAM" id="MobiDB-lite"/>
    </source>
</evidence>
<dbReference type="PANTHER" id="PTHR15503:SF22">
    <property type="entry name" value="TRANSPOSON TY3-I GAG POLYPROTEIN"/>
    <property type="match status" value="1"/>
</dbReference>
<dbReference type="InterPro" id="IPR021109">
    <property type="entry name" value="Peptidase_aspartic_dom_sf"/>
</dbReference>
<dbReference type="SUPFAM" id="SSF56672">
    <property type="entry name" value="DNA/RNA polymerases"/>
    <property type="match status" value="1"/>
</dbReference>
<organism evidence="3 4">
    <name type="scientific">Vigna angularis var. angularis</name>
    <dbReference type="NCBI Taxonomy" id="157739"/>
    <lineage>
        <taxon>Eukaryota</taxon>
        <taxon>Viridiplantae</taxon>
        <taxon>Streptophyta</taxon>
        <taxon>Embryophyta</taxon>
        <taxon>Tracheophyta</taxon>
        <taxon>Spermatophyta</taxon>
        <taxon>Magnoliopsida</taxon>
        <taxon>eudicotyledons</taxon>
        <taxon>Gunneridae</taxon>
        <taxon>Pentapetalae</taxon>
        <taxon>rosids</taxon>
        <taxon>fabids</taxon>
        <taxon>Fabales</taxon>
        <taxon>Fabaceae</taxon>
        <taxon>Papilionoideae</taxon>
        <taxon>50 kb inversion clade</taxon>
        <taxon>NPAAA clade</taxon>
        <taxon>indigoferoid/millettioid clade</taxon>
        <taxon>Phaseoleae</taxon>
        <taxon>Vigna</taxon>
    </lineage>
</organism>